<dbReference type="EMBL" id="CAADIE010000033">
    <property type="protein sequence ID" value="VFR47783.1"/>
    <property type="molecule type" value="Genomic_DNA"/>
</dbReference>
<name>A0A484RQ93_9ZZZZ</name>
<gene>
    <name evidence="1" type="ORF">BER1_4430</name>
    <name evidence="2" type="ORF">BER2_4404</name>
</gene>
<accession>A0A484RQ93</accession>
<proteinExistence type="predicted"/>
<sequence>MADAPGDRDAGAAQAAFTALGGAKDSANVFALGGLLAQKQPHVRPSASRCSWSCRDRGCRAPAGAAANKLHAAATAFTPMEWPGRVGVRPAVCGPGAAMFGSAWKPVDAGGAIPWG</sequence>
<reference evidence="2" key="1">
    <citation type="submission" date="2019-03" db="EMBL/GenBank/DDBJ databases">
        <authorList>
            <person name="Danneels B."/>
        </authorList>
    </citation>
    <scope>NUCLEOTIDE SEQUENCE</scope>
</reference>
<evidence type="ECO:0000313" key="2">
    <source>
        <dbReference type="EMBL" id="VFR52448.1"/>
    </source>
</evidence>
<protein>
    <submittedName>
        <fullName evidence="2">Uncharacterized protein</fullName>
    </submittedName>
</protein>
<dbReference type="AlphaFoldDB" id="A0A484RQ93"/>
<dbReference type="EMBL" id="CAADIH010000043">
    <property type="protein sequence ID" value="VFR52448.1"/>
    <property type="molecule type" value="Genomic_DNA"/>
</dbReference>
<evidence type="ECO:0000313" key="1">
    <source>
        <dbReference type="EMBL" id="VFR47783.1"/>
    </source>
</evidence>
<organism evidence="2">
    <name type="scientific">plant metagenome</name>
    <dbReference type="NCBI Taxonomy" id="1297885"/>
    <lineage>
        <taxon>unclassified sequences</taxon>
        <taxon>metagenomes</taxon>
        <taxon>organismal metagenomes</taxon>
    </lineage>
</organism>